<feature type="chain" id="PRO_5007286172" evidence="2">
    <location>
        <begin position="22"/>
        <end position="197"/>
    </location>
</feature>
<reference evidence="3" key="1">
    <citation type="journal article" date="2016" name="Ticks Tick Borne Dis.">
        <title>De novo assembly and annotation of the salivary gland transcriptome of Rhipicephalus appendiculatus male and female ticks during blood feeding.</title>
        <authorList>
            <person name="de Castro M.H."/>
            <person name="de Klerk D."/>
            <person name="Pienaar R."/>
            <person name="Latif A.A."/>
            <person name="Rees D.J."/>
            <person name="Mans B.J."/>
        </authorList>
    </citation>
    <scope>NUCLEOTIDE SEQUENCE</scope>
    <source>
        <tissue evidence="3">Salivary glands</tissue>
    </source>
</reference>
<feature type="compositionally biased region" description="Basic residues" evidence="1">
    <location>
        <begin position="141"/>
        <end position="150"/>
    </location>
</feature>
<name>A0A131YW37_RHIAP</name>
<feature type="signal peptide" evidence="2">
    <location>
        <begin position="1"/>
        <end position="21"/>
    </location>
</feature>
<accession>A0A131YW37</accession>
<feature type="compositionally biased region" description="Polar residues" evidence="1">
    <location>
        <begin position="86"/>
        <end position="95"/>
    </location>
</feature>
<evidence type="ECO:0000256" key="1">
    <source>
        <dbReference type="SAM" id="MobiDB-lite"/>
    </source>
</evidence>
<sequence length="197" mass="22536">MNAFCILFAFVTIIVTDQVLGAEVCPDKAWKPEDGPNRCTYWCLVGKEWKTGHIYNGTECWYNREKNGTCYKGLCYSELPGNVTLSSPPDSTDVISTEVPVDNSPDTETELTTNSPTTATHTAKKKEKESKKNENKDKIKEKKKKKKKPKNSKEGVENETNKQEKEKQKKKKKGEKEKGDKKKKKKEEEEDVTPQEW</sequence>
<feature type="region of interest" description="Disordered" evidence="1">
    <location>
        <begin position="86"/>
        <end position="197"/>
    </location>
</feature>
<dbReference type="AlphaFoldDB" id="A0A131YW37"/>
<keyword evidence="2" id="KW-0732">Signal</keyword>
<feature type="compositionally biased region" description="Basic and acidic residues" evidence="1">
    <location>
        <begin position="151"/>
        <end position="167"/>
    </location>
</feature>
<organism evidence="3">
    <name type="scientific">Rhipicephalus appendiculatus</name>
    <name type="common">Brown ear tick</name>
    <dbReference type="NCBI Taxonomy" id="34631"/>
    <lineage>
        <taxon>Eukaryota</taxon>
        <taxon>Metazoa</taxon>
        <taxon>Ecdysozoa</taxon>
        <taxon>Arthropoda</taxon>
        <taxon>Chelicerata</taxon>
        <taxon>Arachnida</taxon>
        <taxon>Acari</taxon>
        <taxon>Parasitiformes</taxon>
        <taxon>Ixodida</taxon>
        <taxon>Ixodoidea</taxon>
        <taxon>Ixodidae</taxon>
        <taxon>Rhipicephalinae</taxon>
        <taxon>Rhipicephalus</taxon>
        <taxon>Rhipicephalus</taxon>
    </lineage>
</organism>
<feature type="compositionally biased region" description="Acidic residues" evidence="1">
    <location>
        <begin position="188"/>
        <end position="197"/>
    </location>
</feature>
<evidence type="ECO:0000256" key="2">
    <source>
        <dbReference type="SAM" id="SignalP"/>
    </source>
</evidence>
<dbReference type="EMBL" id="GEDV01006416">
    <property type="protein sequence ID" value="JAP82141.1"/>
    <property type="molecule type" value="Transcribed_RNA"/>
</dbReference>
<feature type="compositionally biased region" description="Basic and acidic residues" evidence="1">
    <location>
        <begin position="126"/>
        <end position="140"/>
    </location>
</feature>
<feature type="compositionally biased region" description="Low complexity" evidence="1">
    <location>
        <begin position="110"/>
        <end position="121"/>
    </location>
</feature>
<protein>
    <submittedName>
        <fullName evidence="3">Basic tail secreted protein</fullName>
    </submittedName>
</protein>
<evidence type="ECO:0000313" key="3">
    <source>
        <dbReference type="EMBL" id="JAP82141.1"/>
    </source>
</evidence>
<proteinExistence type="predicted"/>